<evidence type="ECO:0000313" key="4">
    <source>
        <dbReference type="EMBL" id="CAE7208626.1"/>
    </source>
</evidence>
<dbReference type="EMBL" id="HG992985">
    <property type="protein sequence ID" value="CAE7205157.1"/>
    <property type="molecule type" value="Genomic_DNA"/>
</dbReference>
<dbReference type="AlphaFoldDB" id="A0A6Z0BWW2"/>
<reference evidence="2" key="1">
    <citation type="submission" date="2021-02" db="EMBL/GenBank/DDBJ databases">
        <authorList>
            <person name="Syme A R."/>
            <person name="Syme A R."/>
            <person name="Moolhuijzen P."/>
        </authorList>
    </citation>
    <scope>NUCLEOTIDE SEQUENCE</scope>
    <source>
        <strain evidence="2">W1-1</strain>
    </source>
</reference>
<feature type="region of interest" description="Disordered" evidence="1">
    <location>
        <begin position="17"/>
        <end position="50"/>
    </location>
</feature>
<accession>A0A6Z0BWW2</accession>
<feature type="compositionally biased region" description="Polar residues" evidence="1">
    <location>
        <begin position="406"/>
        <end position="425"/>
    </location>
</feature>
<protein>
    <submittedName>
        <fullName evidence="2">Uncharacterized protein</fullName>
    </submittedName>
</protein>
<feature type="compositionally biased region" description="Low complexity" evidence="1">
    <location>
        <begin position="630"/>
        <end position="640"/>
    </location>
</feature>
<feature type="region of interest" description="Disordered" evidence="1">
    <location>
        <begin position="720"/>
        <end position="747"/>
    </location>
</feature>
<feature type="region of interest" description="Disordered" evidence="1">
    <location>
        <begin position="624"/>
        <end position="674"/>
    </location>
</feature>
<name>A0A6Z0BWW2_9PLEO</name>
<evidence type="ECO:0000313" key="2">
    <source>
        <dbReference type="EMBL" id="CAE7173624.1"/>
    </source>
</evidence>
<sequence length="747" mass="84261">MSDNDFPVSGAFPESFMSFGSAKNPTQILAGNTQGPMGPPAPPPTTRRLRRESSFLVFHPRPQPAEGPDSGRQEPQTPDDTYIYIEFHNVTVEAAWDDVCCVRVLFYSPETKPRDWIELLEHERDDPADTDEPATFTIRVGQDRPSDDGTYRGNITSTITNAANFGKQAADRPNDWYFYVTALLTVVRNAAHQTKLKNDRIDELTQQLEEAQDSDGPKGFVSSQEYAAKSTELRKLQATMTRLQTSRVTELTSLPAYKAAIAERDATAKERDELKLQLEDSVTGDKYERLFENYKTEKKEADSYYNRYWMEVAEHKRTKQALEDKDKEVVTAQQLTDKAILDLQNAQRESKTCLDKLLRYEPSYQPYSFLSRERHEPIPPRRPQRDTSPIRDPRDARASRDRFFQNMGNSRPVTGQFPTSPQAVNPFTGPPAPGGAPPPASSSGTHPAPPGGIYPPGMAPASSYKMPDIKEFCGEATDDYERWRETAVDKCASLPDETYRIAYLKQKISGNAWPIIKKMKVTDHMDYLDALDGTYLTYDQFGEAETSLMNGGLRQKQGETFAAWQARFLGVANILHTYPQRTLIKKARGLMNTRLGNAMATVPNDNETLSEFLRRARSIDEASQDVYTGKATATATSSATKTRRHAPGDRSPERKQRSNRHVERKVQDMRTAEDKRKCREHNACYKCGKAGHTQYDKDAPCRGKPITPSSEIPFLAALTLDGDETEEEEINDVVADEEEDEDDDMHF</sequence>
<feature type="region of interest" description="Disordered" evidence="1">
    <location>
        <begin position="368"/>
        <end position="459"/>
    </location>
</feature>
<dbReference type="Proteomes" id="UP000472372">
    <property type="component" value="Chromosome 9"/>
</dbReference>
<feature type="compositionally biased region" description="Acidic residues" evidence="1">
    <location>
        <begin position="721"/>
        <end position="747"/>
    </location>
</feature>
<feature type="compositionally biased region" description="Pro residues" evidence="1">
    <location>
        <begin position="428"/>
        <end position="440"/>
    </location>
</feature>
<dbReference type="Proteomes" id="UP000472372">
    <property type="component" value="Chromosome 5"/>
</dbReference>
<feature type="region of interest" description="Disordered" evidence="1">
    <location>
        <begin position="59"/>
        <end position="78"/>
    </location>
</feature>
<evidence type="ECO:0000313" key="5">
    <source>
        <dbReference type="Proteomes" id="UP000472372"/>
    </source>
</evidence>
<evidence type="ECO:0000313" key="3">
    <source>
        <dbReference type="EMBL" id="CAE7205157.1"/>
    </source>
</evidence>
<feature type="compositionally biased region" description="Basic and acidic residues" evidence="1">
    <location>
        <begin position="371"/>
        <end position="403"/>
    </location>
</feature>
<feature type="compositionally biased region" description="Polar residues" evidence="1">
    <location>
        <begin position="21"/>
        <end position="35"/>
    </location>
</feature>
<proteinExistence type="predicted"/>
<dbReference type="EMBL" id="HG992981">
    <property type="protein sequence ID" value="CAE7173624.1"/>
    <property type="molecule type" value="Genomic_DNA"/>
</dbReference>
<evidence type="ECO:0000256" key="1">
    <source>
        <dbReference type="SAM" id="MobiDB-lite"/>
    </source>
</evidence>
<gene>
    <name evidence="2" type="ORF">PTTW11_05477</name>
    <name evidence="3" type="ORF">PTTW11_09248</name>
    <name evidence="4" type="ORF">PTTW11_09871</name>
</gene>
<feature type="compositionally biased region" description="Basic and acidic residues" evidence="1">
    <location>
        <begin position="646"/>
        <end position="674"/>
    </location>
</feature>
<organism evidence="2 5">
    <name type="scientific">Pyrenophora teres f. teres</name>
    <dbReference type="NCBI Taxonomy" id="97479"/>
    <lineage>
        <taxon>Eukaryota</taxon>
        <taxon>Fungi</taxon>
        <taxon>Dikarya</taxon>
        <taxon>Ascomycota</taxon>
        <taxon>Pezizomycotina</taxon>
        <taxon>Dothideomycetes</taxon>
        <taxon>Pleosporomycetidae</taxon>
        <taxon>Pleosporales</taxon>
        <taxon>Pleosporineae</taxon>
        <taxon>Pleosporaceae</taxon>
        <taxon>Pyrenophora</taxon>
    </lineage>
</organism>
<dbReference type="EMBL" id="HG992985">
    <property type="protein sequence ID" value="CAE7208626.1"/>
    <property type="molecule type" value="Genomic_DNA"/>
</dbReference>